<dbReference type="EMBL" id="CDHN01000001">
    <property type="protein sequence ID" value="CEJ83111.1"/>
    <property type="molecule type" value="Genomic_DNA"/>
</dbReference>
<dbReference type="PROSITE" id="PS00109">
    <property type="entry name" value="PROTEIN_KINASE_TYR"/>
    <property type="match status" value="1"/>
</dbReference>
<dbReference type="EC" id="2.7.11.1" evidence="1"/>
<keyword evidence="6" id="KW-1185">Reference proteome</keyword>
<dbReference type="InterPro" id="IPR008266">
    <property type="entry name" value="Tyr_kinase_AS"/>
</dbReference>
<feature type="region of interest" description="Disordered" evidence="4">
    <location>
        <begin position="22"/>
        <end position="85"/>
    </location>
</feature>
<evidence type="ECO:0000256" key="4">
    <source>
        <dbReference type="SAM" id="MobiDB-lite"/>
    </source>
</evidence>
<dbReference type="OrthoDB" id="4937779at2759"/>
<dbReference type="Proteomes" id="UP000039046">
    <property type="component" value="Unassembled WGS sequence"/>
</dbReference>
<evidence type="ECO:0000256" key="3">
    <source>
        <dbReference type="ARBA" id="ARBA00048679"/>
    </source>
</evidence>
<dbReference type="InterPro" id="IPR052396">
    <property type="entry name" value="Meiotic_Drive_Suppr_Kinase"/>
</dbReference>
<sequence length="869" mass="98837">MSTKELEDLRRLIAEERRLREEEQRLREEEQRLREEEQRRREAAEQSLRAEEQRRRDEEENRRAEDLRRREEEENRRVEALRRREEEEHRLAVAEELARESRPQTLEQYLGATHELDLSIQVVTDPSSTTKGDATNPAGRIYPRRIVPWHDFAAKQEEVWERLSTSPQFYSEAAFPSKHQLAYVQSILQPISSEIGLRNFERDVVENAVQKLVERSYKDPVLRENLGLQGTVAFESHTNLTAPNNTLSESLEQMSIGDSVAPAGPSTSRTKYRQQTTRRRARGKGNRADQFCIYRTSDGRNIPVLAIEYKAPHKVGIDEIVTGLESEIQPDRDVINQDVDSFASSSRALSAAVVTQLFSYMVGKGIPYGYFCTGQILGFLHIGDDPATVQVALRVPALDVVDSDENGLHFTATAQVFAFLLQAMAADPPPESWHDAADKLDTWVVEYDDILSKIPISAKKKERHAPSYRPQRWKGFKRSPIQTRSRCKRSNPALSHSESDDDPPSPTPDPSTKTNQQVTPDGTARASDKTKHGSGNHSNQQVQQHQRQLQTNAVNIKDRLFCTHKCLLGLANGGPLDPACPNLPTHGQHHIKQAEFIERIRTQLRTDRGHNADCMCLYLSGRRGVLFKVTLSSHGYTMVAKGMESFDQHFLLHEKSIYDRLRPIQGRSVPVCVGIVDLVLPNHFDGGVYSQFLFLSWAGEPLPKCVNATQEVSLVGGVKAALKAIHRLRVLHRDVAGRNILYDANGNVMVIDFEGSEVRDKQPLEQLSLNILRQKRCYQDKKERDEFARELQAALDLITSRAMTSNLTGTSLRVMEDNVTKETLLNINRASRPRRSRMRQIGSYFDDEMVRLKAQHTADRASTYRNQVR</sequence>
<reference evidence="5 6" key="1">
    <citation type="journal article" date="2015" name="Genome Announc.">
        <title>Draft Genome Sequence and Gene Annotation of the Entomopathogenic Fungus Verticillium hemipterigenum.</title>
        <authorList>
            <person name="Horn F."/>
            <person name="Habel A."/>
            <person name="Scharf D.H."/>
            <person name="Dworschak J."/>
            <person name="Brakhage A.A."/>
            <person name="Guthke R."/>
            <person name="Hertweck C."/>
            <person name="Linde J."/>
        </authorList>
    </citation>
    <scope>NUCLEOTIDE SEQUENCE [LARGE SCALE GENOMIC DNA]</scope>
</reference>
<feature type="region of interest" description="Disordered" evidence="4">
    <location>
        <begin position="257"/>
        <end position="284"/>
    </location>
</feature>
<dbReference type="AlphaFoldDB" id="A0A0A1SXR2"/>
<dbReference type="HOGENOM" id="CLU_010672_3_0_1"/>
<dbReference type="PANTHER" id="PTHR37171:SF1">
    <property type="entry name" value="SERINE_THREONINE-PROTEIN KINASE YRZF-RELATED"/>
    <property type="match status" value="1"/>
</dbReference>
<feature type="region of interest" description="Disordered" evidence="4">
    <location>
        <begin position="459"/>
        <end position="548"/>
    </location>
</feature>
<evidence type="ECO:0000256" key="1">
    <source>
        <dbReference type="ARBA" id="ARBA00012513"/>
    </source>
</evidence>
<dbReference type="STRING" id="1531966.A0A0A1SXR2"/>
<accession>A0A0A1SXR2</accession>
<protein>
    <recommendedName>
        <fullName evidence="1">non-specific serine/threonine protein kinase</fullName>
        <ecNumber evidence="1">2.7.11.1</ecNumber>
    </recommendedName>
</protein>
<dbReference type="PANTHER" id="PTHR37171">
    <property type="entry name" value="SERINE/THREONINE-PROTEIN KINASE YRZF-RELATED"/>
    <property type="match status" value="1"/>
</dbReference>
<organism evidence="5 6">
    <name type="scientific">[Torrubiella] hemipterigena</name>
    <dbReference type="NCBI Taxonomy" id="1531966"/>
    <lineage>
        <taxon>Eukaryota</taxon>
        <taxon>Fungi</taxon>
        <taxon>Dikarya</taxon>
        <taxon>Ascomycota</taxon>
        <taxon>Pezizomycotina</taxon>
        <taxon>Sordariomycetes</taxon>
        <taxon>Hypocreomycetidae</taxon>
        <taxon>Hypocreales</taxon>
        <taxon>Clavicipitaceae</taxon>
        <taxon>Clavicipitaceae incertae sedis</taxon>
        <taxon>'Torrubiella' clade</taxon>
    </lineage>
</organism>
<evidence type="ECO:0000313" key="6">
    <source>
        <dbReference type="Proteomes" id="UP000039046"/>
    </source>
</evidence>
<evidence type="ECO:0000313" key="5">
    <source>
        <dbReference type="EMBL" id="CEJ83111.1"/>
    </source>
</evidence>
<dbReference type="SUPFAM" id="SSF56112">
    <property type="entry name" value="Protein kinase-like (PK-like)"/>
    <property type="match status" value="1"/>
</dbReference>
<proteinExistence type="predicted"/>
<gene>
    <name evidence="5" type="ORF">VHEMI03138</name>
</gene>
<comment type="catalytic activity">
    <reaction evidence="2">
        <text>L-threonyl-[protein] + ATP = O-phospho-L-threonyl-[protein] + ADP + H(+)</text>
        <dbReference type="Rhea" id="RHEA:46608"/>
        <dbReference type="Rhea" id="RHEA-COMP:11060"/>
        <dbReference type="Rhea" id="RHEA-COMP:11605"/>
        <dbReference type="ChEBI" id="CHEBI:15378"/>
        <dbReference type="ChEBI" id="CHEBI:30013"/>
        <dbReference type="ChEBI" id="CHEBI:30616"/>
        <dbReference type="ChEBI" id="CHEBI:61977"/>
        <dbReference type="ChEBI" id="CHEBI:456216"/>
        <dbReference type="EC" id="2.7.11.1"/>
    </reaction>
</comment>
<comment type="catalytic activity">
    <reaction evidence="3">
        <text>L-seryl-[protein] + ATP = O-phospho-L-seryl-[protein] + ADP + H(+)</text>
        <dbReference type="Rhea" id="RHEA:17989"/>
        <dbReference type="Rhea" id="RHEA-COMP:9863"/>
        <dbReference type="Rhea" id="RHEA-COMP:11604"/>
        <dbReference type="ChEBI" id="CHEBI:15378"/>
        <dbReference type="ChEBI" id="CHEBI:29999"/>
        <dbReference type="ChEBI" id="CHEBI:30616"/>
        <dbReference type="ChEBI" id="CHEBI:83421"/>
        <dbReference type="ChEBI" id="CHEBI:456216"/>
        <dbReference type="EC" id="2.7.11.1"/>
    </reaction>
</comment>
<name>A0A0A1SXR2_9HYPO</name>
<dbReference type="InterPro" id="IPR011009">
    <property type="entry name" value="Kinase-like_dom_sf"/>
</dbReference>
<feature type="compositionally biased region" description="Basic residues" evidence="4">
    <location>
        <begin position="270"/>
        <end position="284"/>
    </location>
</feature>
<dbReference type="GO" id="GO:0004674">
    <property type="term" value="F:protein serine/threonine kinase activity"/>
    <property type="evidence" value="ECO:0007669"/>
    <property type="project" value="UniProtKB-EC"/>
</dbReference>
<evidence type="ECO:0000256" key="2">
    <source>
        <dbReference type="ARBA" id="ARBA00047899"/>
    </source>
</evidence>
<dbReference type="Gene3D" id="1.10.510.10">
    <property type="entry name" value="Transferase(Phosphotransferase) domain 1"/>
    <property type="match status" value="1"/>
</dbReference>